<feature type="coiled-coil region" evidence="1">
    <location>
        <begin position="120"/>
        <end position="190"/>
    </location>
</feature>
<accession>A0ABN7XGL2</accession>
<evidence type="ECO:0000256" key="1">
    <source>
        <dbReference type="SAM" id="Coils"/>
    </source>
</evidence>
<keyword evidence="3" id="KW-1185">Reference proteome</keyword>
<organism evidence="2 3">
    <name type="scientific">Gigaspora margarita</name>
    <dbReference type="NCBI Taxonomy" id="4874"/>
    <lineage>
        <taxon>Eukaryota</taxon>
        <taxon>Fungi</taxon>
        <taxon>Fungi incertae sedis</taxon>
        <taxon>Mucoromycota</taxon>
        <taxon>Glomeromycotina</taxon>
        <taxon>Glomeromycetes</taxon>
        <taxon>Diversisporales</taxon>
        <taxon>Gigasporaceae</taxon>
        <taxon>Gigaspora</taxon>
    </lineage>
</organism>
<reference evidence="2 3" key="1">
    <citation type="submission" date="2021-06" db="EMBL/GenBank/DDBJ databases">
        <authorList>
            <person name="Kallberg Y."/>
            <person name="Tangrot J."/>
            <person name="Rosling A."/>
        </authorList>
    </citation>
    <scope>NUCLEOTIDE SEQUENCE [LARGE SCALE GENOMIC DNA]</scope>
    <source>
        <strain evidence="2 3">120-4 pot B 10/14</strain>
    </source>
</reference>
<dbReference type="Proteomes" id="UP000789901">
    <property type="component" value="Unassembled WGS sequence"/>
</dbReference>
<gene>
    <name evidence="2" type="ORF">GMARGA_LOCUS42721</name>
</gene>
<comment type="caution">
    <text evidence="2">The sequence shown here is derived from an EMBL/GenBank/DDBJ whole genome shotgun (WGS) entry which is preliminary data.</text>
</comment>
<evidence type="ECO:0000313" key="3">
    <source>
        <dbReference type="Proteomes" id="UP000789901"/>
    </source>
</evidence>
<evidence type="ECO:0000313" key="2">
    <source>
        <dbReference type="EMBL" id="CAG8853900.1"/>
    </source>
</evidence>
<dbReference type="EMBL" id="CAJVQB010130570">
    <property type="protein sequence ID" value="CAG8853900.1"/>
    <property type="molecule type" value="Genomic_DNA"/>
</dbReference>
<sequence length="190" mass="21310">SFELKIVRPGEEIHPLPRYQTKNNGIGEEVTKFTSKLGIPGVSAAAGLLSFGADRMKDLNLDMKLSGFATDIGDLKNGLNGANAKIDAQGKALRGAIDGVKSELEGALKQQGEKFDKEIKDLDKKQKQELESKIQEVTEQLTKAQDQLKQELADFKSEVNERFAEQEQKILENKRKIEEEKRQREAEIRE</sequence>
<feature type="non-terminal residue" evidence="2">
    <location>
        <position position="190"/>
    </location>
</feature>
<keyword evidence="1" id="KW-0175">Coiled coil</keyword>
<feature type="non-terminal residue" evidence="2">
    <location>
        <position position="1"/>
    </location>
</feature>
<protein>
    <submittedName>
        <fullName evidence="2">14039_t:CDS:1</fullName>
    </submittedName>
</protein>
<name>A0ABN7XGL2_GIGMA</name>
<proteinExistence type="predicted"/>